<dbReference type="KEGG" id="ttr:Tter_1115"/>
<dbReference type="eggNOG" id="ENOG50335TR">
    <property type="taxonomic scope" value="Bacteria"/>
</dbReference>
<evidence type="ECO:0000313" key="7">
    <source>
        <dbReference type="EMBL" id="ACZ42031.1"/>
    </source>
</evidence>
<feature type="transmembrane region" description="Helical" evidence="6">
    <location>
        <begin position="134"/>
        <end position="154"/>
    </location>
</feature>
<keyword evidence="3 6" id="KW-0812">Transmembrane</keyword>
<dbReference type="Proteomes" id="UP000000323">
    <property type="component" value="Chromosome 1"/>
</dbReference>
<dbReference type="RefSeq" id="WP_012875066.1">
    <property type="nucleotide sequence ID" value="NC_013525.1"/>
</dbReference>
<keyword evidence="5 6" id="KW-0472">Membrane</keyword>
<proteinExistence type="predicted"/>
<evidence type="ECO:0000256" key="5">
    <source>
        <dbReference type="ARBA" id="ARBA00023136"/>
    </source>
</evidence>
<keyword evidence="4 6" id="KW-1133">Transmembrane helix</keyword>
<sequence length="169" mass="18233">MSTRGDSGSEVPAPRVHIPLIGALDKAEGYVYVVTGVMFLLCAVGALGYSLVIFMLGLREDGFAHALITLVNDLLLVVIILEILRTVVDVLQKHVLSLHPFLVIASISATRRILTVGAEIALTQEIDRERFNRLMIDLGVNAGVILAVAIALYLTRIGDVKEDKSNISG</sequence>
<evidence type="ECO:0000313" key="8">
    <source>
        <dbReference type="Proteomes" id="UP000000323"/>
    </source>
</evidence>
<accession>D1CB66</accession>
<evidence type="ECO:0000256" key="4">
    <source>
        <dbReference type="ARBA" id="ARBA00022989"/>
    </source>
</evidence>
<dbReference type="EMBL" id="CP001825">
    <property type="protein sequence ID" value="ACZ42031.1"/>
    <property type="molecule type" value="Genomic_DNA"/>
</dbReference>
<evidence type="ECO:0000256" key="3">
    <source>
        <dbReference type="ARBA" id="ARBA00022692"/>
    </source>
</evidence>
<dbReference type="OrthoDB" id="162960at2"/>
<dbReference type="HOGENOM" id="CLU_1577766_0_0_0"/>
<evidence type="ECO:0000256" key="6">
    <source>
        <dbReference type="SAM" id="Phobius"/>
    </source>
</evidence>
<reference evidence="8" key="1">
    <citation type="journal article" date="2010" name="Stand. Genomic Sci.">
        <title>Complete genome sequence of 'Thermobaculum terrenum' type strain (YNP1).</title>
        <authorList>
            <person name="Kiss H."/>
            <person name="Cleland D."/>
            <person name="Lapidus A."/>
            <person name="Lucas S."/>
            <person name="Glavina Del Rio T."/>
            <person name="Nolan M."/>
            <person name="Tice H."/>
            <person name="Han C."/>
            <person name="Goodwin L."/>
            <person name="Pitluck S."/>
            <person name="Liolios K."/>
            <person name="Ivanova N."/>
            <person name="Mavromatis K."/>
            <person name="Ovchinnikova G."/>
            <person name="Pati A."/>
            <person name="Chen A."/>
            <person name="Palaniappan K."/>
            <person name="Land M."/>
            <person name="Hauser L."/>
            <person name="Chang Y."/>
            <person name="Jeffries C."/>
            <person name="Lu M."/>
            <person name="Brettin T."/>
            <person name="Detter J."/>
            <person name="Goker M."/>
            <person name="Tindall B."/>
            <person name="Beck B."/>
            <person name="McDermott T."/>
            <person name="Woyke T."/>
            <person name="Bristow J."/>
            <person name="Eisen J."/>
            <person name="Markowitz V."/>
            <person name="Hugenholtz P."/>
            <person name="Kyrpides N."/>
            <person name="Klenk H."/>
            <person name="Cheng J."/>
        </authorList>
    </citation>
    <scope>NUCLEOTIDE SEQUENCE [LARGE SCALE GENOMIC DNA]</scope>
    <source>
        <strain evidence="8">ATCC BAA-798 / YNP1</strain>
    </source>
</reference>
<comment type="subcellular location">
    <subcellularLocation>
        <location evidence="1">Cell membrane</location>
        <topology evidence="1">Multi-pass membrane protein</topology>
    </subcellularLocation>
</comment>
<evidence type="ECO:0000256" key="1">
    <source>
        <dbReference type="ARBA" id="ARBA00004651"/>
    </source>
</evidence>
<feature type="transmembrane region" description="Helical" evidence="6">
    <location>
        <begin position="63"/>
        <end position="81"/>
    </location>
</feature>
<dbReference type="Pfam" id="PF06146">
    <property type="entry name" value="PsiE"/>
    <property type="match status" value="1"/>
</dbReference>
<dbReference type="InterPro" id="IPR020948">
    <property type="entry name" value="P_starv_induced_PsiE-like"/>
</dbReference>
<evidence type="ECO:0008006" key="9">
    <source>
        <dbReference type="Google" id="ProtNLM"/>
    </source>
</evidence>
<dbReference type="STRING" id="525904.Tter_1115"/>
<evidence type="ECO:0000256" key="2">
    <source>
        <dbReference type="ARBA" id="ARBA00022475"/>
    </source>
</evidence>
<dbReference type="AlphaFoldDB" id="D1CB66"/>
<keyword evidence="2" id="KW-1003">Cell membrane</keyword>
<name>D1CB66_THET1</name>
<organism evidence="7 8">
    <name type="scientific">Thermobaculum terrenum (strain ATCC BAA-798 / CCMEE 7001 / YNP1)</name>
    <dbReference type="NCBI Taxonomy" id="525904"/>
    <lineage>
        <taxon>Bacteria</taxon>
        <taxon>Bacillati</taxon>
        <taxon>Chloroflexota</taxon>
        <taxon>Chloroflexia</taxon>
        <taxon>Candidatus Thermobaculales</taxon>
        <taxon>Candidatus Thermobaculaceae</taxon>
        <taxon>Thermobaculum</taxon>
    </lineage>
</organism>
<gene>
    <name evidence="7" type="ordered locus">Tter_1115</name>
</gene>
<protein>
    <recommendedName>
        <fullName evidence="9">Phosphate-starvation-inducible E-like protein</fullName>
    </recommendedName>
</protein>
<feature type="transmembrane region" description="Helical" evidence="6">
    <location>
        <begin position="30"/>
        <end position="56"/>
    </location>
</feature>
<keyword evidence="8" id="KW-1185">Reference proteome</keyword>
<dbReference type="GO" id="GO:0005886">
    <property type="term" value="C:plasma membrane"/>
    <property type="evidence" value="ECO:0007669"/>
    <property type="project" value="UniProtKB-SubCell"/>
</dbReference>